<evidence type="ECO:0000313" key="3">
    <source>
        <dbReference type="EMBL" id="GAA4365272.1"/>
    </source>
</evidence>
<evidence type="ECO:0000256" key="1">
    <source>
        <dbReference type="ARBA" id="ARBA00008270"/>
    </source>
</evidence>
<protein>
    <submittedName>
        <fullName evidence="3">PhzF family phenazine biosynthesis protein</fullName>
    </submittedName>
</protein>
<dbReference type="PANTHER" id="PTHR13774:SF17">
    <property type="entry name" value="PHENAZINE BIOSYNTHESIS-LIKE DOMAIN-CONTAINING PROTEIN"/>
    <property type="match status" value="1"/>
</dbReference>
<evidence type="ECO:0000313" key="4">
    <source>
        <dbReference type="Proteomes" id="UP001501011"/>
    </source>
</evidence>
<dbReference type="InterPro" id="IPR003719">
    <property type="entry name" value="Phenazine_PhzF-like"/>
</dbReference>
<name>A0ABP8IQ19_9GAMM</name>
<sequence>MPPIKPLTRHLVRVFATPDLEGTTAVVYRLDESLSSSDMQAIASNDKAPATCFIHQVSAQECNVRFFNATHEIQLCGHGLLACAKVLAEYDNALSFRLDTPQTVVEAHVSQEDTRVEIQLDALPSYAVDIPLWAKDCFNIPPEAASLAGPDSGYWVMRWPQSTALDQLNVNSRVLVENTQRALIVTQKSQVEGYDYGFRYFAPQHGVIEDKATGSAHRVLLSYWHQQLNQCNFKARQYSKEGAELVGRVVNGDVWISGNVDIQR</sequence>
<comment type="caution">
    <text evidence="3">The sequence shown here is derived from an EMBL/GenBank/DDBJ whole genome shotgun (WGS) entry which is preliminary data.</text>
</comment>
<dbReference type="SUPFAM" id="SSF54506">
    <property type="entry name" value="Diaminopimelate epimerase-like"/>
    <property type="match status" value="1"/>
</dbReference>
<dbReference type="Proteomes" id="UP001501011">
    <property type="component" value="Unassembled WGS sequence"/>
</dbReference>
<dbReference type="Pfam" id="PF02567">
    <property type="entry name" value="PhzC-PhzF"/>
    <property type="match status" value="2"/>
</dbReference>
<dbReference type="PIRSF" id="PIRSF016184">
    <property type="entry name" value="PhzC_PhzF"/>
    <property type="match status" value="1"/>
</dbReference>
<keyword evidence="4" id="KW-1185">Reference proteome</keyword>
<dbReference type="PANTHER" id="PTHR13774">
    <property type="entry name" value="PHENAZINE BIOSYNTHESIS PROTEIN"/>
    <property type="match status" value="1"/>
</dbReference>
<comment type="similarity">
    <text evidence="1">Belongs to the PhzF family.</text>
</comment>
<proteinExistence type="inferred from homology"/>
<accession>A0ABP8IQ19</accession>
<evidence type="ECO:0000256" key="2">
    <source>
        <dbReference type="ARBA" id="ARBA00023235"/>
    </source>
</evidence>
<organism evidence="3 4">
    <name type="scientific">Kangiella marina</name>
    <dbReference type="NCBI Taxonomy" id="1079178"/>
    <lineage>
        <taxon>Bacteria</taxon>
        <taxon>Pseudomonadati</taxon>
        <taxon>Pseudomonadota</taxon>
        <taxon>Gammaproteobacteria</taxon>
        <taxon>Kangiellales</taxon>
        <taxon>Kangiellaceae</taxon>
        <taxon>Kangiella</taxon>
    </lineage>
</organism>
<gene>
    <name evidence="3" type="ORF">GCM10023151_22290</name>
</gene>
<dbReference type="Gene3D" id="3.10.310.10">
    <property type="entry name" value="Diaminopimelate Epimerase, Chain A, domain 1"/>
    <property type="match status" value="2"/>
</dbReference>
<keyword evidence="2" id="KW-0413">Isomerase</keyword>
<reference evidence="4" key="1">
    <citation type="journal article" date="2019" name="Int. J. Syst. Evol. Microbiol.">
        <title>The Global Catalogue of Microorganisms (GCM) 10K type strain sequencing project: providing services to taxonomists for standard genome sequencing and annotation.</title>
        <authorList>
            <consortium name="The Broad Institute Genomics Platform"/>
            <consortium name="The Broad Institute Genome Sequencing Center for Infectious Disease"/>
            <person name="Wu L."/>
            <person name="Ma J."/>
        </authorList>
    </citation>
    <scope>NUCLEOTIDE SEQUENCE [LARGE SCALE GENOMIC DNA]</scope>
    <source>
        <strain evidence="4">JCM 17728</strain>
    </source>
</reference>
<dbReference type="EMBL" id="BAABFV010000002">
    <property type="protein sequence ID" value="GAA4365272.1"/>
    <property type="molecule type" value="Genomic_DNA"/>
</dbReference>
<dbReference type="RefSeq" id="WP_345293300.1">
    <property type="nucleotide sequence ID" value="NZ_BAABFV010000002.1"/>
</dbReference>